<dbReference type="InterPro" id="IPR036373">
    <property type="entry name" value="Ribosomal_bL17_sf"/>
</dbReference>
<evidence type="ECO:0000256" key="3">
    <source>
        <dbReference type="ARBA" id="ARBA00023274"/>
    </source>
</evidence>
<keyword evidence="2 4" id="KW-0689">Ribosomal protein</keyword>
<dbReference type="AlphaFoldDB" id="A0A846QXW6"/>
<accession>A0A846QXW6</accession>
<comment type="similarity">
    <text evidence="1 4 5">Belongs to the bacterial ribosomal protein bL17 family.</text>
</comment>
<dbReference type="HAMAP" id="MF_01368">
    <property type="entry name" value="Ribosomal_bL17"/>
    <property type="match status" value="1"/>
</dbReference>
<dbReference type="RefSeq" id="WP_167942553.1">
    <property type="nucleotide sequence ID" value="NZ_JAATJA010000005.1"/>
</dbReference>
<dbReference type="NCBIfam" id="TIGR00059">
    <property type="entry name" value="L17"/>
    <property type="match status" value="1"/>
</dbReference>
<dbReference type="EMBL" id="JAATJA010000005">
    <property type="protein sequence ID" value="NJB69469.1"/>
    <property type="molecule type" value="Genomic_DNA"/>
</dbReference>
<feature type="compositionally biased region" description="Basic and acidic residues" evidence="6">
    <location>
        <begin position="126"/>
        <end position="149"/>
    </location>
</feature>
<dbReference type="InterPro" id="IPR000456">
    <property type="entry name" value="Ribosomal_bL17"/>
</dbReference>
<gene>
    <name evidence="4" type="primary">rplQ</name>
    <name evidence="7" type="ORF">GGQ74_003171</name>
</gene>
<comment type="subunit">
    <text evidence="4">Part of the 50S ribosomal subunit. Contacts protein L32.</text>
</comment>
<dbReference type="GO" id="GO:0006412">
    <property type="term" value="P:translation"/>
    <property type="evidence" value="ECO:0007669"/>
    <property type="project" value="UniProtKB-UniRule"/>
</dbReference>
<comment type="caution">
    <text evidence="7">The sequence shown here is derived from an EMBL/GenBank/DDBJ whole genome shotgun (WGS) entry which is preliminary data.</text>
</comment>
<evidence type="ECO:0000256" key="2">
    <source>
        <dbReference type="ARBA" id="ARBA00022980"/>
    </source>
</evidence>
<feature type="region of interest" description="Disordered" evidence="6">
    <location>
        <begin position="125"/>
        <end position="174"/>
    </location>
</feature>
<dbReference type="PANTHER" id="PTHR14413">
    <property type="entry name" value="RIBOSOMAL PROTEIN L17"/>
    <property type="match status" value="1"/>
</dbReference>
<dbReference type="Pfam" id="PF01196">
    <property type="entry name" value="Ribosomal_L17"/>
    <property type="match status" value="1"/>
</dbReference>
<dbReference type="GO" id="GO:0003735">
    <property type="term" value="F:structural constituent of ribosome"/>
    <property type="evidence" value="ECO:0007669"/>
    <property type="project" value="InterPro"/>
</dbReference>
<evidence type="ECO:0000313" key="8">
    <source>
        <dbReference type="Proteomes" id="UP000580856"/>
    </source>
</evidence>
<evidence type="ECO:0000256" key="1">
    <source>
        <dbReference type="ARBA" id="ARBA00008777"/>
    </source>
</evidence>
<dbReference type="Proteomes" id="UP000580856">
    <property type="component" value="Unassembled WGS sequence"/>
</dbReference>
<keyword evidence="8" id="KW-1185">Reference proteome</keyword>
<reference evidence="7 8" key="1">
    <citation type="submission" date="2020-03" db="EMBL/GenBank/DDBJ databases">
        <title>Genomic Encyclopedia of Type Strains, Phase IV (KMG-IV): sequencing the most valuable type-strain genomes for metagenomic binning, comparative biology and taxonomic classification.</title>
        <authorList>
            <person name="Goeker M."/>
        </authorList>
    </citation>
    <scope>NUCLEOTIDE SEQUENCE [LARGE SCALE GENOMIC DNA]</scope>
    <source>
        <strain evidence="7 8">DSM 24233</strain>
    </source>
</reference>
<keyword evidence="3 4" id="KW-0687">Ribonucleoprotein</keyword>
<organism evidence="7 8">
    <name type="scientific">Desulfobaculum xiamenense</name>
    <dbReference type="NCBI Taxonomy" id="995050"/>
    <lineage>
        <taxon>Bacteria</taxon>
        <taxon>Pseudomonadati</taxon>
        <taxon>Thermodesulfobacteriota</taxon>
        <taxon>Desulfovibrionia</taxon>
        <taxon>Desulfovibrionales</taxon>
        <taxon>Desulfovibrionaceae</taxon>
        <taxon>Desulfobaculum</taxon>
    </lineage>
</organism>
<dbReference type="PANTHER" id="PTHR14413:SF16">
    <property type="entry name" value="LARGE RIBOSOMAL SUBUNIT PROTEIN BL17M"/>
    <property type="match status" value="1"/>
</dbReference>
<name>A0A846QXW6_9BACT</name>
<evidence type="ECO:0000256" key="5">
    <source>
        <dbReference type="RuleBase" id="RU000660"/>
    </source>
</evidence>
<proteinExistence type="inferred from homology"/>
<evidence type="ECO:0000256" key="6">
    <source>
        <dbReference type="SAM" id="MobiDB-lite"/>
    </source>
</evidence>
<dbReference type="SUPFAM" id="SSF64263">
    <property type="entry name" value="Prokaryotic ribosomal protein L17"/>
    <property type="match status" value="1"/>
</dbReference>
<protein>
    <recommendedName>
        <fullName evidence="4">Large ribosomal subunit protein bL17</fullName>
    </recommendedName>
</protein>
<evidence type="ECO:0000313" key="7">
    <source>
        <dbReference type="EMBL" id="NJB69469.1"/>
    </source>
</evidence>
<evidence type="ECO:0000256" key="4">
    <source>
        <dbReference type="HAMAP-Rule" id="MF_01368"/>
    </source>
</evidence>
<dbReference type="Gene3D" id="3.90.1030.10">
    <property type="entry name" value="Ribosomal protein L17"/>
    <property type="match status" value="1"/>
</dbReference>
<sequence>MRHRKAGKKLNRPASHRDAMFRNMAKAMIVHESIRTTEVRAKELRRVVEKLVTLAQKNDVPARRQAYKVLGNHTLVKRLFDEIGPRFAGVPGGYTRVVKLGQPRTGDCAPMAIIEFTRTAAGVEAPVKEEAPKAPAKEAAPEKAEEAPKKAPAKKAAPKKAAAKKEETVESTEE</sequence>
<feature type="compositionally biased region" description="Basic residues" evidence="6">
    <location>
        <begin position="151"/>
        <end position="162"/>
    </location>
</feature>
<dbReference type="GO" id="GO:0022625">
    <property type="term" value="C:cytosolic large ribosomal subunit"/>
    <property type="evidence" value="ECO:0007669"/>
    <property type="project" value="TreeGrafter"/>
</dbReference>
<dbReference type="FunFam" id="3.90.1030.10:FF:000001">
    <property type="entry name" value="50S ribosomal protein L17"/>
    <property type="match status" value="1"/>
</dbReference>